<keyword evidence="5" id="KW-0812">Transmembrane</keyword>
<feature type="domain" description="PAS" evidence="12">
    <location>
        <begin position="316"/>
        <end position="387"/>
    </location>
</feature>
<feature type="domain" description="Histidine kinase" evidence="10">
    <location>
        <begin position="621"/>
        <end position="842"/>
    </location>
</feature>
<dbReference type="NCBIfam" id="TIGR00229">
    <property type="entry name" value="sensory_box"/>
    <property type="match status" value="3"/>
</dbReference>
<dbReference type="Gene3D" id="3.40.50.2300">
    <property type="match status" value="1"/>
</dbReference>
<comment type="caution">
    <text evidence="15">The sequence shown here is derived from an EMBL/GenBank/DDBJ whole genome shotgun (WGS) entry which is preliminary data.</text>
</comment>
<keyword evidence="7" id="KW-0472">Membrane</keyword>
<dbReference type="InterPro" id="IPR036890">
    <property type="entry name" value="HATPase_C_sf"/>
</dbReference>
<dbReference type="InterPro" id="IPR000014">
    <property type="entry name" value="PAS"/>
</dbReference>
<dbReference type="CDD" id="cd16922">
    <property type="entry name" value="HATPase_EvgS-ArcB-TorS-like"/>
    <property type="match status" value="1"/>
</dbReference>
<accession>A0ABU5IKT8</accession>
<dbReference type="SMART" id="SM00086">
    <property type="entry name" value="PAC"/>
    <property type="match status" value="2"/>
</dbReference>
<feature type="domain" description="CHASE" evidence="14">
    <location>
        <begin position="51"/>
        <end position="198"/>
    </location>
</feature>
<comment type="subcellular location">
    <subcellularLocation>
        <location evidence="2">Membrane</location>
    </subcellularLocation>
</comment>
<dbReference type="PROSITE" id="PS50110">
    <property type="entry name" value="RESPONSE_REGULATORY"/>
    <property type="match status" value="1"/>
</dbReference>
<evidence type="ECO:0000256" key="7">
    <source>
        <dbReference type="ARBA" id="ARBA00023136"/>
    </source>
</evidence>
<dbReference type="PANTHER" id="PTHR45339:SF5">
    <property type="entry name" value="HISTIDINE KINASE"/>
    <property type="match status" value="1"/>
</dbReference>
<dbReference type="SUPFAM" id="SSF55874">
    <property type="entry name" value="ATPase domain of HSP90 chaperone/DNA topoisomerase II/histidine kinase"/>
    <property type="match status" value="1"/>
</dbReference>
<dbReference type="SUPFAM" id="SSF47384">
    <property type="entry name" value="Homodimeric domain of signal transducing histidine kinase"/>
    <property type="match status" value="1"/>
</dbReference>
<dbReference type="Pfam" id="PF00512">
    <property type="entry name" value="HisKA"/>
    <property type="match status" value="1"/>
</dbReference>
<evidence type="ECO:0000259" key="14">
    <source>
        <dbReference type="PROSITE" id="PS50839"/>
    </source>
</evidence>
<organism evidence="15 16">
    <name type="scientific">Azohydromonas lata</name>
    <dbReference type="NCBI Taxonomy" id="45677"/>
    <lineage>
        <taxon>Bacteria</taxon>
        <taxon>Pseudomonadati</taxon>
        <taxon>Pseudomonadota</taxon>
        <taxon>Betaproteobacteria</taxon>
        <taxon>Burkholderiales</taxon>
        <taxon>Sphaerotilaceae</taxon>
        <taxon>Azohydromonas</taxon>
    </lineage>
</organism>
<dbReference type="CDD" id="cd00130">
    <property type="entry name" value="PAS"/>
    <property type="match status" value="2"/>
</dbReference>
<dbReference type="InterPro" id="IPR013767">
    <property type="entry name" value="PAS_fold"/>
</dbReference>
<name>A0ABU5IKT8_9BURK</name>
<dbReference type="InterPro" id="IPR036097">
    <property type="entry name" value="HisK_dim/P_sf"/>
</dbReference>
<dbReference type="InterPro" id="IPR004358">
    <property type="entry name" value="Sig_transdc_His_kin-like_C"/>
</dbReference>
<dbReference type="SMART" id="SM00388">
    <property type="entry name" value="HisKA"/>
    <property type="match status" value="1"/>
</dbReference>
<proteinExistence type="predicted"/>
<dbReference type="Pfam" id="PF00989">
    <property type="entry name" value="PAS"/>
    <property type="match status" value="2"/>
</dbReference>
<gene>
    <name evidence="15" type="ORF">SM757_23255</name>
</gene>
<dbReference type="Gene3D" id="1.10.287.130">
    <property type="match status" value="1"/>
</dbReference>
<evidence type="ECO:0000256" key="4">
    <source>
        <dbReference type="ARBA" id="ARBA00022553"/>
    </source>
</evidence>
<dbReference type="PANTHER" id="PTHR45339">
    <property type="entry name" value="HYBRID SIGNAL TRANSDUCTION HISTIDINE KINASE J"/>
    <property type="match status" value="1"/>
</dbReference>
<dbReference type="InterPro" id="IPR003594">
    <property type="entry name" value="HATPase_dom"/>
</dbReference>
<dbReference type="SMART" id="SM00387">
    <property type="entry name" value="HATPase_c"/>
    <property type="match status" value="1"/>
</dbReference>
<dbReference type="Gene3D" id="3.30.565.10">
    <property type="entry name" value="Histidine kinase-like ATPase, C-terminal domain"/>
    <property type="match status" value="1"/>
</dbReference>
<dbReference type="Pfam" id="PF03924">
    <property type="entry name" value="CHASE"/>
    <property type="match status" value="1"/>
</dbReference>
<comment type="catalytic activity">
    <reaction evidence="1">
        <text>ATP + protein L-histidine = ADP + protein N-phospho-L-histidine.</text>
        <dbReference type="EC" id="2.7.13.3"/>
    </reaction>
</comment>
<evidence type="ECO:0000256" key="3">
    <source>
        <dbReference type="ARBA" id="ARBA00012438"/>
    </source>
</evidence>
<dbReference type="EC" id="2.7.13.3" evidence="3"/>
<feature type="domain" description="PAC" evidence="13">
    <location>
        <begin position="390"/>
        <end position="442"/>
    </location>
</feature>
<dbReference type="Gene3D" id="3.30.450.20">
    <property type="entry name" value="PAS domain"/>
    <property type="match status" value="2"/>
</dbReference>
<evidence type="ECO:0000259" key="13">
    <source>
        <dbReference type="PROSITE" id="PS50113"/>
    </source>
</evidence>
<evidence type="ECO:0000256" key="6">
    <source>
        <dbReference type="ARBA" id="ARBA00022989"/>
    </source>
</evidence>
<reference evidence="15 16" key="1">
    <citation type="submission" date="2023-11" db="EMBL/GenBank/DDBJ databases">
        <title>Draft genome of Azohydromonas lata strain H1 (DSM1123), a polyhydroxyalkanoate producer.</title>
        <authorList>
            <person name="Traversa D."/>
            <person name="D'Addabbo P."/>
            <person name="Pazzani C."/>
            <person name="Manzari C."/>
            <person name="Chiara M."/>
            <person name="Scrascia M."/>
        </authorList>
    </citation>
    <scope>NUCLEOTIDE SEQUENCE [LARGE SCALE GENOMIC DNA]</scope>
    <source>
        <strain evidence="15 16">H1</strain>
    </source>
</reference>
<feature type="modified residue" description="4-aspartylphosphate" evidence="8">
    <location>
        <position position="918"/>
    </location>
</feature>
<dbReference type="InterPro" id="IPR003661">
    <property type="entry name" value="HisK_dim/P_dom"/>
</dbReference>
<dbReference type="PROSITE" id="PS50112">
    <property type="entry name" value="PAS"/>
    <property type="match status" value="2"/>
</dbReference>
<dbReference type="InterPro" id="IPR042240">
    <property type="entry name" value="CHASE_sf"/>
</dbReference>
<keyword evidence="16" id="KW-1185">Reference proteome</keyword>
<dbReference type="InterPro" id="IPR000700">
    <property type="entry name" value="PAS-assoc_C"/>
</dbReference>
<evidence type="ECO:0000313" key="16">
    <source>
        <dbReference type="Proteomes" id="UP001293718"/>
    </source>
</evidence>
<protein>
    <recommendedName>
        <fullName evidence="3">histidine kinase</fullName>
        <ecNumber evidence="3">2.7.13.3</ecNumber>
    </recommendedName>
</protein>
<keyword evidence="6" id="KW-1133">Transmembrane helix</keyword>
<evidence type="ECO:0000256" key="1">
    <source>
        <dbReference type="ARBA" id="ARBA00000085"/>
    </source>
</evidence>
<dbReference type="InterPro" id="IPR011006">
    <property type="entry name" value="CheY-like_superfamily"/>
</dbReference>
<dbReference type="PROSITE" id="PS50113">
    <property type="entry name" value="PAC"/>
    <property type="match status" value="2"/>
</dbReference>
<dbReference type="RefSeq" id="WP_322467216.1">
    <property type="nucleotide sequence ID" value="NZ_JAXOJX010000045.1"/>
</dbReference>
<dbReference type="Gene3D" id="3.30.450.350">
    <property type="entry name" value="CHASE domain"/>
    <property type="match status" value="1"/>
</dbReference>
<dbReference type="InterPro" id="IPR005467">
    <property type="entry name" value="His_kinase_dom"/>
</dbReference>
<evidence type="ECO:0000256" key="5">
    <source>
        <dbReference type="ARBA" id="ARBA00022692"/>
    </source>
</evidence>
<dbReference type="PROSITE" id="PS50839">
    <property type="entry name" value="CHASE"/>
    <property type="match status" value="1"/>
</dbReference>
<dbReference type="InterPro" id="IPR006189">
    <property type="entry name" value="CHASE_dom"/>
</dbReference>
<dbReference type="Pfam" id="PF02518">
    <property type="entry name" value="HATPase_c"/>
    <property type="match status" value="1"/>
</dbReference>
<dbReference type="Pfam" id="PF00072">
    <property type="entry name" value="Response_reg"/>
    <property type="match status" value="1"/>
</dbReference>
<dbReference type="CDD" id="cd17546">
    <property type="entry name" value="REC_hyHK_CKI1_RcsC-like"/>
    <property type="match status" value="1"/>
</dbReference>
<keyword evidence="4 8" id="KW-0597">Phosphoprotein</keyword>
<evidence type="ECO:0000313" key="15">
    <source>
        <dbReference type="EMBL" id="MDZ5459501.1"/>
    </source>
</evidence>
<sequence length="993" mass="109067">MAWQWQVRANAEEENARFSVVVERAAERLRGRMQLYESGVRSARAVVLAAGAEAITLEQFRAAVDSLALEQEFPGARGLAYARRVEAGREAEFLAARRREMPDFHIRELAPHADDHVVVQFIEPLPRNLDALGLDLASEPRRRDAARAASLSGQVQLSAPLRLVQARHEGERAFLLMLPIYEGAMPGDARLRERRTLGWSVVPMVAEEVLKDFDDDRGAFAITLTDVTQPQAPERFFTSATWFAPVPHTLVRQATIRLAGRDWLVQAQALPPFVERLNLRSPVNLAGAVVTLSALLALLLYGGLQVEHERRLVRRERTVRAAVVDSAQDAIVIHGLQDEILGWNAAAERLLGWQAHELRGQRLSDLMTPAELREEQRRALERVQQGEPVTPFDSVRLDRSGQRLDVTVSMAPIRDEQGQVVAVATTLHDIRARKAAQARIVELNATLEQQVHQRTGELQSILDCAASAVVATDLQGRITMFNPAAEAMFRLPAAQALGRSVLDFCDPRELEHKAQAMPSDVKAHASALPPAFSEPMHRTDPPPAVDAGQGPRSDWTYVRADGTRFSGLLAVSVLRDAQGEARGLLSVISDLTERKSMEAALQQRTEQAESVSLAKSAFLAHMSHELRTPMNAILGLAHLLGQDGLAPRQAEQVARIDDAARHLLSIINDVLDLSRIDAGKLRLEERDFQLSALLEQVRSMVGEGAAAKGLRLEIEADEAAPWLRGDETRVRQALLNYAGNAVKFTRAGHIVLRARLLQQREDGALLMRFEVEDTGVGIDAQQVARLFEAFEQADTSTTREHGGTGLGLAITRRLAELMGGSAGAQPREGGGSIFWFTACLGRGAGVQPREEARPLRADVELRKRHAGARVLVAEDNIVNREVALALLRAVALRVDFAEDGQAAVEAARRAPYDLVLMDMQMPVMDGLQATRALRALPGLQSLPILAMTANAFDEDRNACLTAGMDDFVAKPVQPQALYATLLKWLDRRDAATA</sequence>
<dbReference type="Proteomes" id="UP001293718">
    <property type="component" value="Unassembled WGS sequence"/>
</dbReference>
<evidence type="ECO:0000256" key="9">
    <source>
        <dbReference type="SAM" id="MobiDB-lite"/>
    </source>
</evidence>
<dbReference type="InterPro" id="IPR001789">
    <property type="entry name" value="Sig_transdc_resp-reg_receiver"/>
</dbReference>
<dbReference type="SUPFAM" id="SSF55785">
    <property type="entry name" value="PYP-like sensor domain (PAS domain)"/>
    <property type="match status" value="2"/>
</dbReference>
<dbReference type="SMART" id="SM00091">
    <property type="entry name" value="PAS"/>
    <property type="match status" value="2"/>
</dbReference>
<dbReference type="SMART" id="SM01079">
    <property type="entry name" value="CHASE"/>
    <property type="match status" value="1"/>
</dbReference>
<dbReference type="PROSITE" id="PS50109">
    <property type="entry name" value="HIS_KIN"/>
    <property type="match status" value="1"/>
</dbReference>
<feature type="domain" description="PAS" evidence="12">
    <location>
        <begin position="454"/>
        <end position="524"/>
    </location>
</feature>
<evidence type="ECO:0000259" key="11">
    <source>
        <dbReference type="PROSITE" id="PS50110"/>
    </source>
</evidence>
<dbReference type="SUPFAM" id="SSF52172">
    <property type="entry name" value="CheY-like"/>
    <property type="match status" value="1"/>
</dbReference>
<feature type="domain" description="Response regulatory" evidence="11">
    <location>
        <begin position="869"/>
        <end position="985"/>
    </location>
</feature>
<feature type="domain" description="PAC" evidence="13">
    <location>
        <begin position="551"/>
        <end position="603"/>
    </location>
</feature>
<dbReference type="SMART" id="SM00448">
    <property type="entry name" value="REC"/>
    <property type="match status" value="1"/>
</dbReference>
<evidence type="ECO:0000259" key="12">
    <source>
        <dbReference type="PROSITE" id="PS50112"/>
    </source>
</evidence>
<dbReference type="PRINTS" id="PR00344">
    <property type="entry name" value="BCTRLSENSOR"/>
</dbReference>
<feature type="region of interest" description="Disordered" evidence="9">
    <location>
        <begin position="531"/>
        <end position="552"/>
    </location>
</feature>
<dbReference type="InterPro" id="IPR035965">
    <property type="entry name" value="PAS-like_dom_sf"/>
</dbReference>
<evidence type="ECO:0000256" key="8">
    <source>
        <dbReference type="PROSITE-ProRule" id="PRU00169"/>
    </source>
</evidence>
<dbReference type="InterPro" id="IPR001610">
    <property type="entry name" value="PAC"/>
</dbReference>
<dbReference type="EMBL" id="JAXOJX010000045">
    <property type="protein sequence ID" value="MDZ5459501.1"/>
    <property type="molecule type" value="Genomic_DNA"/>
</dbReference>
<dbReference type="CDD" id="cd00082">
    <property type="entry name" value="HisKA"/>
    <property type="match status" value="1"/>
</dbReference>
<evidence type="ECO:0000259" key="10">
    <source>
        <dbReference type="PROSITE" id="PS50109"/>
    </source>
</evidence>
<evidence type="ECO:0000256" key="2">
    <source>
        <dbReference type="ARBA" id="ARBA00004370"/>
    </source>
</evidence>